<organism evidence="3 4">
    <name type="scientific">Oceanobacillus caeni</name>
    <dbReference type="NCBI Taxonomy" id="405946"/>
    <lineage>
        <taxon>Bacteria</taxon>
        <taxon>Bacillati</taxon>
        <taxon>Bacillota</taxon>
        <taxon>Bacilli</taxon>
        <taxon>Bacillales</taxon>
        <taxon>Bacillaceae</taxon>
        <taxon>Oceanobacillus</taxon>
    </lineage>
</organism>
<keyword evidence="4" id="KW-1185">Reference proteome</keyword>
<dbReference type="InterPro" id="IPR018520">
    <property type="entry name" value="UPP_synth-like_CS"/>
</dbReference>
<feature type="binding site" evidence="2">
    <location>
        <position position="219"/>
    </location>
    <ligand>
        <name>Mg(2+)</name>
        <dbReference type="ChEBI" id="CHEBI:18420"/>
    </ligand>
</feature>
<evidence type="ECO:0000256" key="1">
    <source>
        <dbReference type="ARBA" id="ARBA00022679"/>
    </source>
</evidence>
<dbReference type="PANTHER" id="PTHR10291:SF0">
    <property type="entry name" value="DEHYDRODOLICHYL DIPHOSPHATE SYNTHASE 2"/>
    <property type="match status" value="1"/>
</dbReference>
<feature type="binding site" evidence="2">
    <location>
        <begin position="77"/>
        <end position="79"/>
    </location>
    <ligand>
        <name>substrate</name>
    </ligand>
</feature>
<reference evidence="3 4" key="1">
    <citation type="submission" date="2015-07" db="EMBL/GenBank/DDBJ databases">
        <title>High-quality draft genome sequence of Oceanobacillus caeni HM6, a bacillus isolated from a human feces.</title>
        <authorList>
            <person name="Kumar J."/>
            <person name="Verma M.K."/>
            <person name="Pandey R."/>
            <person name="Bhambi M."/>
            <person name="Chauhan N."/>
        </authorList>
    </citation>
    <scope>NUCLEOTIDE SEQUENCE [LARGE SCALE GENOMIC DNA]</scope>
    <source>
        <strain evidence="3 4">HM6</strain>
    </source>
</reference>
<evidence type="ECO:0000313" key="3">
    <source>
        <dbReference type="EMBL" id="KPH76989.1"/>
    </source>
</evidence>
<feature type="binding site" evidence="2">
    <location>
        <position position="200"/>
    </location>
    <ligand>
        <name>substrate</name>
    </ligand>
</feature>
<dbReference type="PROSITE" id="PS01066">
    <property type="entry name" value="UPP_SYNTHASE"/>
    <property type="match status" value="1"/>
</dbReference>
<protein>
    <recommendedName>
        <fullName evidence="2">Isoprenyl transferase</fullName>
        <ecNumber evidence="2">2.5.1.-</ecNumber>
    </recommendedName>
</protein>
<gene>
    <name evidence="3" type="ORF">AFL42_04495</name>
</gene>
<feature type="binding site" evidence="2">
    <location>
        <position position="37"/>
    </location>
    <ligand>
        <name>substrate</name>
    </ligand>
</feature>
<dbReference type="Pfam" id="PF01255">
    <property type="entry name" value="Prenyltransf"/>
    <property type="match status" value="1"/>
</dbReference>
<comment type="caution">
    <text evidence="3">The sequence shown here is derived from an EMBL/GenBank/DDBJ whole genome shotgun (WGS) entry which is preliminary data.</text>
</comment>
<dbReference type="NCBIfam" id="TIGR00055">
    <property type="entry name" value="uppS"/>
    <property type="match status" value="1"/>
</dbReference>
<feature type="binding site" evidence="2">
    <location>
        <begin position="33"/>
        <end position="36"/>
    </location>
    <ligand>
        <name>substrate</name>
    </ligand>
</feature>
<dbReference type="InterPro" id="IPR036424">
    <property type="entry name" value="UPP_synth-like_sf"/>
</dbReference>
<dbReference type="Gene3D" id="3.40.1180.10">
    <property type="entry name" value="Decaprenyl diphosphate synthase-like"/>
    <property type="match status" value="1"/>
</dbReference>
<dbReference type="CDD" id="cd00475">
    <property type="entry name" value="Cis_IPPS"/>
    <property type="match status" value="1"/>
</dbReference>
<dbReference type="PANTHER" id="PTHR10291">
    <property type="entry name" value="DEHYDRODOLICHYL DIPHOSPHATE SYNTHASE FAMILY MEMBER"/>
    <property type="match status" value="1"/>
</dbReference>
<comment type="subunit">
    <text evidence="2">Homodimer.</text>
</comment>
<comment type="cofactor">
    <cofactor evidence="2">
        <name>Mg(2+)</name>
        <dbReference type="ChEBI" id="CHEBI:18420"/>
    </cofactor>
    <text evidence="2">Binds 2 magnesium ions per subunit.</text>
</comment>
<evidence type="ECO:0000256" key="2">
    <source>
        <dbReference type="HAMAP-Rule" id="MF_01139"/>
    </source>
</evidence>
<comment type="function">
    <text evidence="2">Catalyzes the condensation of isopentenyl diphosphate (IPP) with allylic pyrophosphates generating different type of terpenoids.</text>
</comment>
<keyword evidence="2" id="KW-0479">Metal-binding</keyword>
<dbReference type="EC" id="2.5.1.-" evidence="2"/>
<feature type="binding site" evidence="2">
    <location>
        <position position="32"/>
    </location>
    <ligand>
        <name>Mg(2+)</name>
        <dbReference type="ChEBI" id="CHEBI:18420"/>
    </ligand>
</feature>
<feature type="binding site" evidence="2">
    <location>
        <position position="81"/>
    </location>
    <ligand>
        <name>substrate</name>
    </ligand>
</feature>
<dbReference type="NCBIfam" id="NF011405">
    <property type="entry name" value="PRK14830.1"/>
    <property type="match status" value="1"/>
</dbReference>
<dbReference type="HAMAP" id="MF_01139">
    <property type="entry name" value="ISPT"/>
    <property type="match status" value="1"/>
</dbReference>
<dbReference type="EMBL" id="LGTK01000010">
    <property type="protein sequence ID" value="KPH76989.1"/>
    <property type="molecule type" value="Genomic_DNA"/>
</dbReference>
<dbReference type="SUPFAM" id="SSF64005">
    <property type="entry name" value="Undecaprenyl diphosphate synthase"/>
    <property type="match status" value="1"/>
</dbReference>
<proteinExistence type="inferred from homology"/>
<dbReference type="InterPro" id="IPR001441">
    <property type="entry name" value="UPP_synth-like"/>
</dbReference>
<keyword evidence="2" id="KW-0460">Magnesium</keyword>
<sequence>MSMRIPFLKKKQKNEKQDKIENVPKHVAIIMDGNGRWAEKKGLPRVAGHKEGVHVVNKIVRAASNANIEVLTLFAFSTENWKRPKSEVDFLMKLPKEFLHVYLPEIMENNVKINTIGDIEELPKHAKNAFEYAMEKTKNNDGMILNFALNYGGRFEILQAIKHLVNDMETSKISSEALDEKIFSRYLYTNDFRDPDLLIRTSGEKRLSNFLLWQCAYTELWFTDVLWPDFDEQVFHEALNEYRQRQRRYGGL</sequence>
<feature type="active site" evidence="2">
    <location>
        <position position="32"/>
    </location>
</feature>
<feature type="binding site" evidence="2">
    <location>
        <position position="45"/>
    </location>
    <ligand>
        <name>substrate</name>
    </ligand>
</feature>
<keyword evidence="1 2" id="KW-0808">Transferase</keyword>
<name>A0ABR5MLM0_9BACI</name>
<feature type="binding site" evidence="2">
    <location>
        <position position="83"/>
    </location>
    <ligand>
        <name>substrate</name>
    </ligand>
</feature>
<dbReference type="Proteomes" id="UP000037854">
    <property type="component" value="Unassembled WGS sequence"/>
</dbReference>
<evidence type="ECO:0000313" key="4">
    <source>
        <dbReference type="Proteomes" id="UP000037854"/>
    </source>
</evidence>
<feature type="binding site" evidence="2">
    <location>
        <position position="49"/>
    </location>
    <ligand>
        <name>substrate</name>
    </ligand>
</feature>
<feature type="active site" description="Proton acceptor" evidence="2">
    <location>
        <position position="80"/>
    </location>
</feature>
<dbReference type="RefSeq" id="WP_047186075.1">
    <property type="nucleotide sequence ID" value="NZ_JANKBL010000002.1"/>
</dbReference>
<accession>A0ABR5MLM0</accession>
<comment type="similarity">
    <text evidence="2">Belongs to the UPP synthase family.</text>
</comment>
<feature type="binding site" evidence="2">
    <location>
        <begin position="206"/>
        <end position="208"/>
    </location>
    <ligand>
        <name>substrate</name>
    </ligand>
</feature>